<proteinExistence type="predicted"/>
<accession>G0U3H6</accession>
<organism evidence="2">
    <name type="scientific">Trypanosoma vivax (strain Y486)</name>
    <dbReference type="NCBI Taxonomy" id="1055687"/>
    <lineage>
        <taxon>Eukaryota</taxon>
        <taxon>Discoba</taxon>
        <taxon>Euglenozoa</taxon>
        <taxon>Kinetoplastea</taxon>
        <taxon>Metakinetoplastina</taxon>
        <taxon>Trypanosomatida</taxon>
        <taxon>Trypanosomatidae</taxon>
        <taxon>Trypanosoma</taxon>
        <taxon>Duttonella</taxon>
    </lineage>
</organism>
<feature type="compositionally biased region" description="Polar residues" evidence="1">
    <location>
        <begin position="127"/>
        <end position="165"/>
    </location>
</feature>
<feature type="compositionally biased region" description="Low complexity" evidence="1">
    <location>
        <begin position="73"/>
        <end position="93"/>
    </location>
</feature>
<evidence type="ECO:0000256" key="1">
    <source>
        <dbReference type="SAM" id="MobiDB-lite"/>
    </source>
</evidence>
<dbReference type="EMBL" id="HE573025">
    <property type="protein sequence ID" value="CCC50833.1"/>
    <property type="molecule type" value="Genomic_DNA"/>
</dbReference>
<feature type="compositionally biased region" description="Low complexity" evidence="1">
    <location>
        <begin position="111"/>
        <end position="123"/>
    </location>
</feature>
<gene>
    <name evidence="2" type="ORF">TVY486_0906540</name>
</gene>
<protein>
    <submittedName>
        <fullName evidence="2">Uncharacterized protein</fullName>
    </submittedName>
</protein>
<dbReference type="VEuPathDB" id="TriTrypDB:TvY486_0906540"/>
<name>G0U3H6_TRYVY</name>
<reference evidence="2" key="1">
    <citation type="journal article" date="2012" name="Proc. Natl. Acad. Sci. U.S.A.">
        <title>Antigenic diversity is generated by distinct evolutionary mechanisms in African trypanosome species.</title>
        <authorList>
            <person name="Jackson A.P."/>
            <person name="Berry A."/>
            <person name="Aslett M."/>
            <person name="Allison H.C."/>
            <person name="Burton P."/>
            <person name="Vavrova-Anderson J."/>
            <person name="Brown R."/>
            <person name="Browne H."/>
            <person name="Corton N."/>
            <person name="Hauser H."/>
            <person name="Gamble J."/>
            <person name="Gilderthorp R."/>
            <person name="Marcello L."/>
            <person name="McQuillan J."/>
            <person name="Otto T.D."/>
            <person name="Quail M.A."/>
            <person name="Sanders M.J."/>
            <person name="van Tonder A."/>
            <person name="Ginger M.L."/>
            <person name="Field M.C."/>
            <person name="Barry J.D."/>
            <person name="Hertz-Fowler C."/>
            <person name="Berriman M."/>
        </authorList>
    </citation>
    <scope>NUCLEOTIDE SEQUENCE</scope>
    <source>
        <strain evidence="2">Y486</strain>
    </source>
</reference>
<sequence>MSSDDIDAFRAELLRQKIIFEGELRRQREHFESRLSRVLQELADREADCRNLQAVVTILGKKVDALSTKTATAAAAAQRRSPSHRSPSVSTGSEPRRGALSVRNTPPLRVPSPSARRPSSVRLNMHTHVSQQGVSTSGGYAPSTGSAGSRHTSPMHQSLSASFNGQRPKIRRDSCGDNRLSNSLLASATRTNKSRFTDDW</sequence>
<evidence type="ECO:0000313" key="2">
    <source>
        <dbReference type="EMBL" id="CCC50833.1"/>
    </source>
</evidence>
<feature type="region of interest" description="Disordered" evidence="1">
    <location>
        <begin position="73"/>
        <end position="181"/>
    </location>
</feature>
<dbReference type="AlphaFoldDB" id="G0U3H6"/>